<evidence type="ECO:0000313" key="2">
    <source>
        <dbReference type="Proteomes" id="UP000276133"/>
    </source>
</evidence>
<reference evidence="1 2" key="1">
    <citation type="journal article" date="2018" name="Sci. Rep.">
        <title>Genomic signatures of local adaptation to the degree of environmental predictability in rotifers.</title>
        <authorList>
            <person name="Franch-Gras L."/>
            <person name="Hahn C."/>
            <person name="Garcia-Roger E.M."/>
            <person name="Carmona M.J."/>
            <person name="Serra M."/>
            <person name="Gomez A."/>
        </authorList>
    </citation>
    <scope>NUCLEOTIDE SEQUENCE [LARGE SCALE GENOMIC DNA]</scope>
    <source>
        <strain evidence="1">HYR1</strain>
    </source>
</reference>
<protein>
    <submittedName>
        <fullName evidence="1">Uncharacterized protein</fullName>
    </submittedName>
</protein>
<proteinExistence type="predicted"/>
<dbReference type="EMBL" id="REGN01006673">
    <property type="protein sequence ID" value="RNA08655.1"/>
    <property type="molecule type" value="Genomic_DNA"/>
</dbReference>
<accession>A0A3M7QCH8</accession>
<dbReference type="AlphaFoldDB" id="A0A3M7QCH8"/>
<name>A0A3M7QCH8_BRAPC</name>
<keyword evidence="2" id="KW-1185">Reference proteome</keyword>
<comment type="caution">
    <text evidence="1">The sequence shown here is derived from an EMBL/GenBank/DDBJ whole genome shotgun (WGS) entry which is preliminary data.</text>
</comment>
<organism evidence="1 2">
    <name type="scientific">Brachionus plicatilis</name>
    <name type="common">Marine rotifer</name>
    <name type="synonym">Brachionus muelleri</name>
    <dbReference type="NCBI Taxonomy" id="10195"/>
    <lineage>
        <taxon>Eukaryota</taxon>
        <taxon>Metazoa</taxon>
        <taxon>Spiralia</taxon>
        <taxon>Gnathifera</taxon>
        <taxon>Rotifera</taxon>
        <taxon>Eurotatoria</taxon>
        <taxon>Monogononta</taxon>
        <taxon>Pseudotrocha</taxon>
        <taxon>Ploima</taxon>
        <taxon>Brachionidae</taxon>
        <taxon>Brachionus</taxon>
    </lineage>
</organism>
<evidence type="ECO:0000313" key="1">
    <source>
        <dbReference type="EMBL" id="RNA08655.1"/>
    </source>
</evidence>
<sequence>MFARLTTVFVRYWSCARNDLFKYKFLLLFDLWCLFSQNYLKIYCEGRASRDELFKQCVYVNNKKRETMFFFLKIAHQKSWSKVKVKVDLDFRLEIGRQKKQLERQSICQDHTSKNLIYPELKERAERGNTQLNKIFGNKKLENEIHIANF</sequence>
<gene>
    <name evidence="1" type="ORF">BpHYR1_042213</name>
</gene>
<dbReference type="Proteomes" id="UP000276133">
    <property type="component" value="Unassembled WGS sequence"/>
</dbReference>